<evidence type="ECO:0000313" key="3">
    <source>
        <dbReference type="Proteomes" id="UP000000844"/>
    </source>
</evidence>
<dbReference type="Proteomes" id="UP000000844">
    <property type="component" value="Chromosome"/>
</dbReference>
<proteinExistence type="predicted"/>
<gene>
    <name evidence="2" type="ordered locus">Snas_1737</name>
</gene>
<feature type="transmembrane region" description="Helical" evidence="1">
    <location>
        <begin position="55"/>
        <end position="76"/>
    </location>
</feature>
<protein>
    <recommendedName>
        <fullName evidence="4">ABC transporter transmembrane protein</fullName>
    </recommendedName>
</protein>
<evidence type="ECO:0000313" key="2">
    <source>
        <dbReference type="EMBL" id="ADD41435.1"/>
    </source>
</evidence>
<feature type="transmembrane region" description="Helical" evidence="1">
    <location>
        <begin position="20"/>
        <end position="40"/>
    </location>
</feature>
<sequence length="251" mass="26927">MLALIRSELVKARSTRATAWTLPLTIVLTGGLGALLGAAWRNSDLVKDDTAMRFAAFYPLTLSQMCLVVFAVLLVGNEFSTGTIRTSLIAVPGRVRFLTAKFIAGGLILTGVAVLAVAVSQVMTRLTLGDYAPPLDDKTLWLAILGACLYLPMIGLFAMGLTATLRSSIGALGILMPLLFLNSQGFGNIPKVKELAQYLPDQVGQSLMRMFPDNDPIFSVDYNVTGAAFILLAWVATALLGGYLVTRRREA</sequence>
<keyword evidence="1" id="KW-0812">Transmembrane</keyword>
<dbReference type="HOGENOM" id="CLU_051674_1_1_11"/>
<dbReference type="EMBL" id="CP001778">
    <property type="protein sequence ID" value="ADD41435.1"/>
    <property type="molecule type" value="Genomic_DNA"/>
</dbReference>
<accession>D3PXH2</accession>
<keyword evidence="1" id="KW-1133">Transmembrane helix</keyword>
<dbReference type="RefSeq" id="WP_013017006.1">
    <property type="nucleotide sequence ID" value="NC_013947.1"/>
</dbReference>
<feature type="transmembrane region" description="Helical" evidence="1">
    <location>
        <begin position="139"/>
        <end position="161"/>
    </location>
</feature>
<name>D3PXH2_STANL</name>
<dbReference type="eggNOG" id="COG3087">
    <property type="taxonomic scope" value="Bacteria"/>
</dbReference>
<dbReference type="OrthoDB" id="3297477at2"/>
<dbReference type="KEGG" id="sna:Snas_1737"/>
<dbReference type="AlphaFoldDB" id="D3PXH2"/>
<evidence type="ECO:0000256" key="1">
    <source>
        <dbReference type="SAM" id="Phobius"/>
    </source>
</evidence>
<reference evidence="2 3" key="1">
    <citation type="journal article" date="2009" name="Stand. Genomic Sci.">
        <title>Complete genome sequence of Stackebrandtia nassauensis type strain (LLR-40K-21).</title>
        <authorList>
            <person name="Munk C."/>
            <person name="Lapidus A."/>
            <person name="Copeland A."/>
            <person name="Jando M."/>
            <person name="Mayilraj S."/>
            <person name="Glavina Del Rio T."/>
            <person name="Nolan M."/>
            <person name="Chen F."/>
            <person name="Lucas S."/>
            <person name="Tice H."/>
            <person name="Cheng J.F."/>
            <person name="Han C."/>
            <person name="Detter J.C."/>
            <person name="Bruce D."/>
            <person name="Goodwin L."/>
            <person name="Chain P."/>
            <person name="Pitluck S."/>
            <person name="Goker M."/>
            <person name="Ovchinikova G."/>
            <person name="Pati A."/>
            <person name="Ivanova N."/>
            <person name="Mavromatis K."/>
            <person name="Chen A."/>
            <person name="Palaniappan K."/>
            <person name="Land M."/>
            <person name="Hauser L."/>
            <person name="Chang Y.J."/>
            <person name="Jeffries C.D."/>
            <person name="Bristow J."/>
            <person name="Eisen J.A."/>
            <person name="Markowitz V."/>
            <person name="Hugenholtz P."/>
            <person name="Kyrpides N.C."/>
            <person name="Klenk H.P."/>
        </authorList>
    </citation>
    <scope>NUCLEOTIDE SEQUENCE [LARGE SCALE GENOMIC DNA]</scope>
    <source>
        <strain evidence="3">DSM 44728 / CIP 108903 / NRRL B-16338 / NBRC 102104 / LLR-40K-21</strain>
    </source>
</reference>
<dbReference type="STRING" id="446470.Snas_1737"/>
<feature type="transmembrane region" description="Helical" evidence="1">
    <location>
        <begin position="97"/>
        <end position="119"/>
    </location>
</feature>
<feature type="transmembrane region" description="Helical" evidence="1">
    <location>
        <begin position="168"/>
        <end position="186"/>
    </location>
</feature>
<keyword evidence="3" id="KW-1185">Reference proteome</keyword>
<keyword evidence="1" id="KW-0472">Membrane</keyword>
<feature type="transmembrane region" description="Helical" evidence="1">
    <location>
        <begin position="224"/>
        <end position="245"/>
    </location>
</feature>
<organism evidence="2 3">
    <name type="scientific">Stackebrandtia nassauensis (strain DSM 44728 / CIP 108903 / NRRL B-16338 / NBRC 102104 / LLR-40K-21)</name>
    <dbReference type="NCBI Taxonomy" id="446470"/>
    <lineage>
        <taxon>Bacteria</taxon>
        <taxon>Bacillati</taxon>
        <taxon>Actinomycetota</taxon>
        <taxon>Actinomycetes</taxon>
        <taxon>Glycomycetales</taxon>
        <taxon>Glycomycetaceae</taxon>
        <taxon>Stackebrandtia</taxon>
    </lineage>
</organism>
<evidence type="ECO:0008006" key="4">
    <source>
        <dbReference type="Google" id="ProtNLM"/>
    </source>
</evidence>